<proteinExistence type="predicted"/>
<name>A0A0D0CKX3_9AGAM</name>
<dbReference type="EMBL" id="KN827802">
    <property type="protein sequence ID" value="KIK75873.1"/>
    <property type="molecule type" value="Genomic_DNA"/>
</dbReference>
<protein>
    <submittedName>
        <fullName evidence="1">Uncharacterized protein</fullName>
    </submittedName>
</protein>
<dbReference type="HOGENOM" id="CLU_560318_0_0_1"/>
<accession>A0A0D0CKX3</accession>
<evidence type="ECO:0000313" key="1">
    <source>
        <dbReference type="EMBL" id="KIK75873.1"/>
    </source>
</evidence>
<sequence>MSLPLLNCHSTQELSVATVTKLLLHRNVSQLLIIQPYAGPEEDEAWHVLESHPILEGTWLDHPTHPQNIEETLVGPVGELSIFCEESLISILEGLNIPIVTKTYDDEELSLCLTHHQGYEKSSIGSKYDIHQFLRTDSIECSDIHLFHYTIKTLDPNNLNENNLSQVWDVPTIQKWNEVVDDIARRRYWADHSRSRALHRSLARRSEMLAASLRENALLPWIKKRSYDQIQEDIKFTSEKELSYKRIRGEHQMILELIPDLIKMLVYPLTGLLHWLQYPYAVGDSLNPEAIYQEITRHEILTWGYLNSLDTSKIVFPYANGQNLLNKVLLLHTDDVSVQNPHFFPILNVHILEADNGRTWTKTYISLSFFDEFGFNFFDSDLSVPSKNALNAYETSIISRTESKEASTSSQEISSAQTPPKINILLPSVTLPNFPIKEDTNQNFQQITEFILLGIF</sequence>
<dbReference type="AlphaFoldDB" id="A0A0D0CKX3"/>
<reference evidence="1 2" key="1">
    <citation type="submission" date="2014-04" db="EMBL/GenBank/DDBJ databases">
        <authorList>
            <consortium name="DOE Joint Genome Institute"/>
            <person name="Kuo A."/>
            <person name="Kohler A."/>
            <person name="Jargeat P."/>
            <person name="Nagy L.G."/>
            <person name="Floudas D."/>
            <person name="Copeland A."/>
            <person name="Barry K.W."/>
            <person name="Cichocki N."/>
            <person name="Veneault-Fourrey C."/>
            <person name="LaButti K."/>
            <person name="Lindquist E.A."/>
            <person name="Lipzen A."/>
            <person name="Lundell T."/>
            <person name="Morin E."/>
            <person name="Murat C."/>
            <person name="Sun H."/>
            <person name="Tunlid A."/>
            <person name="Henrissat B."/>
            <person name="Grigoriev I.V."/>
            <person name="Hibbett D.S."/>
            <person name="Martin F."/>
            <person name="Nordberg H.P."/>
            <person name="Cantor M.N."/>
            <person name="Hua S.X."/>
        </authorList>
    </citation>
    <scope>NUCLEOTIDE SEQUENCE [LARGE SCALE GENOMIC DNA]</scope>
    <source>
        <strain evidence="1 2">Ve08.2h10</strain>
    </source>
</reference>
<keyword evidence="2" id="KW-1185">Reference proteome</keyword>
<gene>
    <name evidence="1" type="ORF">PAXRUDRAFT_171423</name>
</gene>
<dbReference type="InParanoid" id="A0A0D0CKX3"/>
<organism evidence="1 2">
    <name type="scientific">Paxillus rubicundulus Ve08.2h10</name>
    <dbReference type="NCBI Taxonomy" id="930991"/>
    <lineage>
        <taxon>Eukaryota</taxon>
        <taxon>Fungi</taxon>
        <taxon>Dikarya</taxon>
        <taxon>Basidiomycota</taxon>
        <taxon>Agaricomycotina</taxon>
        <taxon>Agaricomycetes</taxon>
        <taxon>Agaricomycetidae</taxon>
        <taxon>Boletales</taxon>
        <taxon>Paxilineae</taxon>
        <taxon>Paxillaceae</taxon>
        <taxon>Paxillus</taxon>
    </lineage>
</organism>
<evidence type="ECO:0000313" key="2">
    <source>
        <dbReference type="Proteomes" id="UP000054538"/>
    </source>
</evidence>
<reference evidence="2" key="2">
    <citation type="submission" date="2015-01" db="EMBL/GenBank/DDBJ databases">
        <title>Evolutionary Origins and Diversification of the Mycorrhizal Mutualists.</title>
        <authorList>
            <consortium name="DOE Joint Genome Institute"/>
            <consortium name="Mycorrhizal Genomics Consortium"/>
            <person name="Kohler A."/>
            <person name="Kuo A."/>
            <person name="Nagy L.G."/>
            <person name="Floudas D."/>
            <person name="Copeland A."/>
            <person name="Barry K.W."/>
            <person name="Cichocki N."/>
            <person name="Veneault-Fourrey C."/>
            <person name="LaButti K."/>
            <person name="Lindquist E.A."/>
            <person name="Lipzen A."/>
            <person name="Lundell T."/>
            <person name="Morin E."/>
            <person name="Murat C."/>
            <person name="Riley R."/>
            <person name="Ohm R."/>
            <person name="Sun H."/>
            <person name="Tunlid A."/>
            <person name="Henrissat B."/>
            <person name="Grigoriev I.V."/>
            <person name="Hibbett D.S."/>
            <person name="Martin F."/>
        </authorList>
    </citation>
    <scope>NUCLEOTIDE SEQUENCE [LARGE SCALE GENOMIC DNA]</scope>
    <source>
        <strain evidence="2">Ve08.2h10</strain>
    </source>
</reference>
<dbReference type="Proteomes" id="UP000054538">
    <property type="component" value="Unassembled WGS sequence"/>
</dbReference>